<feature type="region of interest" description="Disordered" evidence="6">
    <location>
        <begin position="533"/>
        <end position="564"/>
    </location>
</feature>
<evidence type="ECO:0000256" key="1">
    <source>
        <dbReference type="ARBA" id="ARBA00023015"/>
    </source>
</evidence>
<evidence type="ECO:0000259" key="8">
    <source>
        <dbReference type="PROSITE" id="PS51516"/>
    </source>
</evidence>
<feature type="region of interest" description="Disordered" evidence="6">
    <location>
        <begin position="768"/>
        <end position="787"/>
    </location>
</feature>
<evidence type="ECO:0000313" key="10">
    <source>
        <dbReference type="Proteomes" id="UP001412067"/>
    </source>
</evidence>
<keyword evidence="3" id="KW-0804">Transcription</keyword>
<feature type="region of interest" description="Disordered" evidence="6">
    <location>
        <begin position="1"/>
        <end position="142"/>
    </location>
</feature>
<feature type="compositionally biased region" description="Polar residues" evidence="6">
    <location>
        <begin position="1079"/>
        <end position="1097"/>
    </location>
</feature>
<feature type="region of interest" description="Disordered" evidence="6">
    <location>
        <begin position="987"/>
        <end position="1011"/>
    </location>
</feature>
<keyword evidence="1" id="KW-0805">Transcription regulation</keyword>
<feature type="compositionally biased region" description="Basic residues" evidence="6">
    <location>
        <begin position="40"/>
        <end position="51"/>
    </location>
</feature>
<keyword evidence="4" id="KW-0539">Nucleus</keyword>
<dbReference type="SUPFAM" id="SSF47370">
    <property type="entry name" value="Bromodomain"/>
    <property type="match status" value="1"/>
</dbReference>
<feature type="compositionally biased region" description="Acidic residues" evidence="6">
    <location>
        <begin position="117"/>
        <end position="131"/>
    </location>
</feature>
<evidence type="ECO:0000256" key="4">
    <source>
        <dbReference type="ARBA" id="ARBA00023242"/>
    </source>
</evidence>
<feature type="compositionally biased region" description="Low complexity" evidence="6">
    <location>
        <begin position="92"/>
        <end position="115"/>
    </location>
</feature>
<dbReference type="EMBL" id="JBBWWR010000014">
    <property type="protein sequence ID" value="KAK8953160.1"/>
    <property type="molecule type" value="Genomic_DNA"/>
</dbReference>
<feature type="domain" description="Bromo" evidence="7">
    <location>
        <begin position="200"/>
        <end position="270"/>
    </location>
</feature>
<sequence length="1103" mass="120722">MMAKPAATKIRLRNKLHDRPPRPDPPLLRHLPPPPPPETRRRRSLRPRRRRQLSEDDACEFDHEEEEEAREMKKIRFVVKLPSPPAARSRRPPVVSSVSSSSSSPSPSPDSSSSSYVEDDSPWDNGGEDEETVRPPRKRRIDSCGDVAAPLFSRSGLHEVRKKTAVGRSSGDGCGTLPSSWSGTPMPERKELELLLHKLQKNDIYGAFAEPVDPEELPDYHDVIEHPMDFSTVRKKLARGAYRFFEQFEDDVLLICSNAMQYNAPDTVYFRQACVIQDLARKKFQSVRDNMITETDQLTEDKATLNSMEKKTLLTRCTPKTPQKAAVEPLLSDIYSGATVASTSDTCTRLSTVNDNEKSAAVNGLLDASSSHRGCKKEKFVVNKLLDSSSAGTIKKVKSVAVNRILDTSSLVESKHESSAAINKIRDTSSSPEERKQEKSAAINRIIDASLSPVGRKQEKSVPVNRFLDASSSPGERKQERSVATNRFLDAGSSPVERKQETSIAVNRFCSTSSSPEESNLDNSVAVNRLLDASSSPGESKPDRSVAVSGLLDGSSSLGEGKQEKSVAINGLDATFLVERKQEKGDDFSAKSSPSKLGRKPTVVDENRRTTYSIIPEQKPAVESNFVLNVLEDEPKQLVPVGLDTEHSYARSLAQFAASLGPFAWEIVSKRIKNSLPPGIKFGPGWVGEYEPPPAPFLSAEKHDQQLANSSASYSKTDKKGKVKSKQQLTAAAHKKTPNAAKGAFSDLSGEQKPRTLGVCSTAQSKVPGTFGQKQCSDSSSINSGVNSQTSIRESFIGTVRVKEESLSEEIVERRQEVVHANNSTHPVPRTISLQPKNPAATFANVSLQSNPSPSSKVRHSSFPGLFSRESSHMETKKDFQTISSQNLNNVPDIVTGGSNNATRANNSLAFIPSNQTTVNYGFNRGNNLDQASNDPFKLATFPGKAGSQQNLSMPIVSQFSKENFSTATSAARSWMSVGTSAQWKPVDGKISSEKSNVSSPFSHPSWRPPPKFNGDSANLLLQAEAPQVKNRGLVIFPQLIPTDLSKYKNHPHWHGSSPQTPSKKRDNLPPDLNIGYQHPTSPIHPSSNLAMDSQQPDLALQL</sequence>
<evidence type="ECO:0000256" key="2">
    <source>
        <dbReference type="ARBA" id="ARBA00023117"/>
    </source>
</evidence>
<feature type="region of interest" description="Disordered" evidence="6">
    <location>
        <begin position="1048"/>
        <end position="1103"/>
    </location>
</feature>
<feature type="compositionally biased region" description="Acidic residues" evidence="6">
    <location>
        <begin position="55"/>
        <end position="69"/>
    </location>
</feature>
<gene>
    <name evidence="9" type="primary">GTE10</name>
    <name evidence="9" type="ORF">KSP40_PGU005135</name>
</gene>
<organism evidence="9 10">
    <name type="scientific">Platanthera guangdongensis</name>
    <dbReference type="NCBI Taxonomy" id="2320717"/>
    <lineage>
        <taxon>Eukaryota</taxon>
        <taxon>Viridiplantae</taxon>
        <taxon>Streptophyta</taxon>
        <taxon>Embryophyta</taxon>
        <taxon>Tracheophyta</taxon>
        <taxon>Spermatophyta</taxon>
        <taxon>Magnoliopsida</taxon>
        <taxon>Liliopsida</taxon>
        <taxon>Asparagales</taxon>
        <taxon>Orchidaceae</taxon>
        <taxon>Orchidoideae</taxon>
        <taxon>Orchideae</taxon>
        <taxon>Orchidinae</taxon>
        <taxon>Platanthera</taxon>
    </lineage>
</organism>
<evidence type="ECO:0000259" key="7">
    <source>
        <dbReference type="PROSITE" id="PS50014"/>
    </source>
</evidence>
<dbReference type="Gene3D" id="1.20.920.10">
    <property type="entry name" value="Bromodomain-like"/>
    <property type="match status" value="1"/>
</dbReference>
<dbReference type="PROSITE" id="PS00633">
    <property type="entry name" value="BROMODOMAIN_1"/>
    <property type="match status" value="1"/>
</dbReference>
<dbReference type="InterPro" id="IPR036427">
    <property type="entry name" value="Bromodomain-like_sf"/>
</dbReference>
<dbReference type="PRINTS" id="PR00503">
    <property type="entry name" value="BROMODOMAIN"/>
</dbReference>
<feature type="region of interest" description="Disordered" evidence="6">
    <location>
        <begin position="162"/>
        <end position="183"/>
    </location>
</feature>
<feature type="region of interest" description="Disordered" evidence="6">
    <location>
        <begin position="583"/>
        <end position="604"/>
    </location>
</feature>
<evidence type="ECO:0000256" key="5">
    <source>
        <dbReference type="PROSITE-ProRule" id="PRU00035"/>
    </source>
</evidence>
<proteinExistence type="predicted"/>
<evidence type="ECO:0000256" key="3">
    <source>
        <dbReference type="ARBA" id="ARBA00023163"/>
    </source>
</evidence>
<feature type="compositionally biased region" description="Pro residues" evidence="6">
    <location>
        <begin position="23"/>
        <end position="37"/>
    </location>
</feature>
<dbReference type="PROSITE" id="PS50014">
    <property type="entry name" value="BROMODOMAIN_2"/>
    <property type="match status" value="1"/>
</dbReference>
<dbReference type="Pfam" id="PF00439">
    <property type="entry name" value="Bromodomain"/>
    <property type="match status" value="1"/>
</dbReference>
<keyword evidence="2 5" id="KW-0103">Bromodomain</keyword>
<dbReference type="PROSITE" id="PS51516">
    <property type="entry name" value="SOX_C"/>
    <property type="match status" value="1"/>
</dbReference>
<feature type="domain" description="Sox C-terminal" evidence="8">
    <location>
        <begin position="1"/>
        <end position="122"/>
    </location>
</feature>
<feature type="compositionally biased region" description="Low complexity" evidence="6">
    <location>
        <begin position="549"/>
        <end position="560"/>
    </location>
</feature>
<feature type="region of interest" description="Disordered" evidence="6">
    <location>
        <begin position="703"/>
        <end position="752"/>
    </location>
</feature>
<feature type="compositionally biased region" description="Low complexity" evidence="6">
    <location>
        <begin position="777"/>
        <end position="787"/>
    </location>
</feature>
<dbReference type="PANTHER" id="PTHR22881:SF42">
    <property type="entry name" value="DNA-BINDING BROMODOMAIN-CONTAINING PROTEIN"/>
    <property type="match status" value="1"/>
</dbReference>
<dbReference type="SMART" id="SM00297">
    <property type="entry name" value="BROMO"/>
    <property type="match status" value="1"/>
</dbReference>
<dbReference type="PANTHER" id="PTHR22881">
    <property type="entry name" value="BROMODOMAIN CONTAINING PROTEIN"/>
    <property type="match status" value="1"/>
</dbReference>
<feature type="region of interest" description="Disordered" evidence="6">
    <location>
        <begin position="416"/>
        <end position="502"/>
    </location>
</feature>
<reference evidence="9 10" key="1">
    <citation type="journal article" date="2022" name="Nat. Plants">
        <title>Genomes of leafy and leafless Platanthera orchids illuminate the evolution of mycoheterotrophy.</title>
        <authorList>
            <person name="Li M.H."/>
            <person name="Liu K.W."/>
            <person name="Li Z."/>
            <person name="Lu H.C."/>
            <person name="Ye Q.L."/>
            <person name="Zhang D."/>
            <person name="Wang J.Y."/>
            <person name="Li Y.F."/>
            <person name="Zhong Z.M."/>
            <person name="Liu X."/>
            <person name="Yu X."/>
            <person name="Liu D.K."/>
            <person name="Tu X.D."/>
            <person name="Liu B."/>
            <person name="Hao Y."/>
            <person name="Liao X.Y."/>
            <person name="Jiang Y.T."/>
            <person name="Sun W.H."/>
            <person name="Chen J."/>
            <person name="Chen Y.Q."/>
            <person name="Ai Y."/>
            <person name="Zhai J.W."/>
            <person name="Wu S.S."/>
            <person name="Zhou Z."/>
            <person name="Hsiao Y.Y."/>
            <person name="Wu W.L."/>
            <person name="Chen Y.Y."/>
            <person name="Lin Y.F."/>
            <person name="Hsu J.L."/>
            <person name="Li C.Y."/>
            <person name="Wang Z.W."/>
            <person name="Zhao X."/>
            <person name="Zhong W.Y."/>
            <person name="Ma X.K."/>
            <person name="Ma L."/>
            <person name="Huang J."/>
            <person name="Chen G.Z."/>
            <person name="Huang M.Z."/>
            <person name="Huang L."/>
            <person name="Peng D.H."/>
            <person name="Luo Y.B."/>
            <person name="Zou S.Q."/>
            <person name="Chen S.P."/>
            <person name="Lan S."/>
            <person name="Tsai W.C."/>
            <person name="Van de Peer Y."/>
            <person name="Liu Z.J."/>
        </authorList>
    </citation>
    <scope>NUCLEOTIDE SEQUENCE [LARGE SCALE GENOMIC DNA]</scope>
    <source>
        <strain evidence="9">Lor288</strain>
    </source>
</reference>
<dbReference type="CDD" id="cd04369">
    <property type="entry name" value="Bromodomain"/>
    <property type="match status" value="1"/>
</dbReference>
<dbReference type="InterPro" id="IPR051831">
    <property type="entry name" value="Bromodomain_contain_prot"/>
</dbReference>
<accession>A0ABR2LWB4</accession>
<keyword evidence="10" id="KW-1185">Reference proteome</keyword>
<dbReference type="Proteomes" id="UP001412067">
    <property type="component" value="Unassembled WGS sequence"/>
</dbReference>
<feature type="compositionally biased region" description="Basic and acidic residues" evidence="6">
    <location>
        <begin position="416"/>
        <end position="439"/>
    </location>
</feature>
<dbReference type="InterPro" id="IPR001487">
    <property type="entry name" value="Bromodomain"/>
</dbReference>
<evidence type="ECO:0000313" key="9">
    <source>
        <dbReference type="EMBL" id="KAK8953160.1"/>
    </source>
</evidence>
<evidence type="ECO:0000256" key="6">
    <source>
        <dbReference type="SAM" id="MobiDB-lite"/>
    </source>
</evidence>
<comment type="caution">
    <text evidence="9">The sequence shown here is derived from an EMBL/GenBank/DDBJ whole genome shotgun (WGS) entry which is preliminary data.</text>
</comment>
<dbReference type="InterPro" id="IPR021934">
    <property type="entry name" value="Sox_C"/>
</dbReference>
<protein>
    <submittedName>
        <fullName evidence="9">Transcription factor GTE10</fullName>
    </submittedName>
</protein>
<dbReference type="InterPro" id="IPR018359">
    <property type="entry name" value="Bromodomain_CS"/>
</dbReference>
<feature type="compositionally biased region" description="Polar residues" evidence="6">
    <location>
        <begin position="994"/>
        <end position="1003"/>
    </location>
</feature>
<name>A0ABR2LWB4_9ASPA</name>